<feature type="transmembrane region" description="Helical" evidence="5">
    <location>
        <begin position="249"/>
        <end position="272"/>
    </location>
</feature>
<feature type="transmembrane region" description="Helical" evidence="5">
    <location>
        <begin position="40"/>
        <end position="61"/>
    </location>
</feature>
<organism evidence="7 8">
    <name type="scientific">Myxococcus landrumensis</name>
    <dbReference type="NCBI Taxonomy" id="2813577"/>
    <lineage>
        <taxon>Bacteria</taxon>
        <taxon>Pseudomonadati</taxon>
        <taxon>Myxococcota</taxon>
        <taxon>Myxococcia</taxon>
        <taxon>Myxococcales</taxon>
        <taxon>Cystobacterineae</taxon>
        <taxon>Myxococcaceae</taxon>
        <taxon>Myxococcus</taxon>
    </lineage>
</organism>
<feature type="transmembrane region" description="Helical" evidence="5">
    <location>
        <begin position="169"/>
        <end position="192"/>
    </location>
</feature>
<feature type="transmembrane region" description="Helical" evidence="5">
    <location>
        <begin position="145"/>
        <end position="163"/>
    </location>
</feature>
<feature type="transmembrane region" description="Helical" evidence="5">
    <location>
        <begin position="204"/>
        <end position="229"/>
    </location>
</feature>
<dbReference type="SMART" id="SM00028">
    <property type="entry name" value="TPR"/>
    <property type="match status" value="4"/>
</dbReference>
<dbReference type="Gene3D" id="1.25.40.10">
    <property type="entry name" value="Tetratricopeptide repeat domain"/>
    <property type="match status" value="1"/>
</dbReference>
<name>A0ABX7NE67_9BACT</name>
<keyword evidence="1" id="KW-0677">Repeat</keyword>
<gene>
    <name evidence="7" type="ORF">JY572_14105</name>
</gene>
<feature type="repeat" description="TPR" evidence="3">
    <location>
        <begin position="511"/>
        <end position="544"/>
    </location>
</feature>
<dbReference type="InterPro" id="IPR005158">
    <property type="entry name" value="BTAD"/>
</dbReference>
<keyword evidence="5" id="KW-0472">Membrane</keyword>
<evidence type="ECO:0000256" key="1">
    <source>
        <dbReference type="ARBA" id="ARBA00022737"/>
    </source>
</evidence>
<feature type="transmembrane region" description="Helical" evidence="5">
    <location>
        <begin position="346"/>
        <end position="363"/>
    </location>
</feature>
<feature type="region of interest" description="Disordered" evidence="4">
    <location>
        <begin position="1"/>
        <end position="31"/>
    </location>
</feature>
<sequence length="609" mass="64220">MSSPSPSSPSAPVPQTPAGGTSPESDAVPEASPLRPGIQAVVVVLAALAVYIPALGLGFVYDDFPLVEANPWIRSPAWLGDIFTQQIFGFIPNAEGSQAFYRPLVHVLLMVIHGVAGMATWAYHLAPVLLHATASLTVWALARRMAAGSTATALAAGLLFAVHPVHVEAVAWVSALMDVSAATAGLGMLWLLTSRPLSPLRAVAGAVLWLVAALFKEPAVLLLPMLAAWELMATGPTHAGVWRERALRFGPLGVAVLLYAVLRLNAVGWASVNSGWDTVPRGIAFLNTFPLLAHHASLLLWPAVLSVFHPFEPATSVVDGRVLAGVAVALGMGAGLVMLRRRAPAAWLGLAWLALPLLPALHLRALSESAVAERYLYLPSAGFCLLAAFAWGTVARLARPAVAWAFGLAVLLGATARTQAQVGTWQSDVTLWVNAVESSPVAVTPLVQLGDALLRAGETEEAILALERARELKPEHLNAANQLARAYVDAGRPAEARELMKAAVRAHPDASGFHFVLGLAHKRLGEKEAALVSFQEAARLSPSSGDALLELGEALVALGRAAEALPPLEEAMKRLADASRAHRALAQAHRALNHEDQARAHERSAQGSP</sequence>
<evidence type="ECO:0000259" key="6">
    <source>
        <dbReference type="SMART" id="SM01043"/>
    </source>
</evidence>
<evidence type="ECO:0000256" key="4">
    <source>
        <dbReference type="SAM" id="MobiDB-lite"/>
    </source>
</evidence>
<feature type="transmembrane region" description="Helical" evidence="5">
    <location>
        <begin position="375"/>
        <end position="394"/>
    </location>
</feature>
<keyword evidence="2 3" id="KW-0802">TPR repeat</keyword>
<feature type="compositionally biased region" description="Pro residues" evidence="4">
    <location>
        <begin position="1"/>
        <end position="15"/>
    </location>
</feature>
<feature type="transmembrane region" description="Helical" evidence="5">
    <location>
        <begin position="320"/>
        <end position="339"/>
    </location>
</feature>
<evidence type="ECO:0000313" key="7">
    <source>
        <dbReference type="EMBL" id="QSQ17117.1"/>
    </source>
</evidence>
<dbReference type="SMART" id="SM01043">
    <property type="entry name" value="BTAD"/>
    <property type="match status" value="1"/>
</dbReference>
<dbReference type="Pfam" id="PF13432">
    <property type="entry name" value="TPR_16"/>
    <property type="match status" value="1"/>
</dbReference>
<feature type="transmembrane region" description="Helical" evidence="5">
    <location>
        <begin position="284"/>
        <end position="308"/>
    </location>
</feature>
<dbReference type="PANTHER" id="PTHR44227">
    <property type="match status" value="1"/>
</dbReference>
<evidence type="ECO:0000256" key="5">
    <source>
        <dbReference type="SAM" id="Phobius"/>
    </source>
</evidence>
<feature type="transmembrane region" description="Helical" evidence="5">
    <location>
        <begin position="104"/>
        <end position="124"/>
    </location>
</feature>
<keyword evidence="8" id="KW-1185">Reference proteome</keyword>
<evidence type="ECO:0000313" key="8">
    <source>
        <dbReference type="Proteomes" id="UP000663090"/>
    </source>
</evidence>
<protein>
    <submittedName>
        <fullName evidence="7">Tetratricopeptide repeat protein</fullName>
    </submittedName>
</protein>
<dbReference type="InterPro" id="IPR019734">
    <property type="entry name" value="TPR_rpt"/>
</dbReference>
<dbReference type="Pfam" id="PF13181">
    <property type="entry name" value="TPR_8"/>
    <property type="match status" value="1"/>
</dbReference>
<dbReference type="RefSeq" id="WP_206718752.1">
    <property type="nucleotide sequence ID" value="NZ_CP071091.1"/>
</dbReference>
<dbReference type="InterPro" id="IPR011990">
    <property type="entry name" value="TPR-like_helical_dom_sf"/>
</dbReference>
<dbReference type="InterPro" id="IPR052346">
    <property type="entry name" value="O-mannosyl-transferase_TMTC"/>
</dbReference>
<dbReference type="EMBL" id="CP071091">
    <property type="protein sequence ID" value="QSQ17117.1"/>
    <property type="molecule type" value="Genomic_DNA"/>
</dbReference>
<keyword evidence="5" id="KW-0812">Transmembrane</keyword>
<dbReference type="PANTHER" id="PTHR44227:SF3">
    <property type="entry name" value="PROTEIN O-MANNOSYL-TRANSFERASE TMTC4"/>
    <property type="match status" value="1"/>
</dbReference>
<evidence type="ECO:0000256" key="3">
    <source>
        <dbReference type="PROSITE-ProRule" id="PRU00339"/>
    </source>
</evidence>
<keyword evidence="5" id="KW-1133">Transmembrane helix</keyword>
<accession>A0ABX7NE67</accession>
<dbReference type="PROSITE" id="PS50005">
    <property type="entry name" value="TPR"/>
    <property type="match status" value="2"/>
</dbReference>
<feature type="domain" description="Bacterial transcriptional activator" evidence="6">
    <location>
        <begin position="427"/>
        <end position="556"/>
    </location>
</feature>
<proteinExistence type="predicted"/>
<reference evidence="7 8" key="1">
    <citation type="submission" date="2021-02" db="EMBL/GenBank/DDBJ databases">
        <title>De Novo genome assembly of isolated myxobacteria.</title>
        <authorList>
            <person name="Stevens D.C."/>
        </authorList>
    </citation>
    <scope>NUCLEOTIDE SEQUENCE [LARGE SCALE GENOMIC DNA]</scope>
    <source>
        <strain evidence="7 8">SCHIC003</strain>
    </source>
</reference>
<dbReference type="SUPFAM" id="SSF48452">
    <property type="entry name" value="TPR-like"/>
    <property type="match status" value="1"/>
</dbReference>
<evidence type="ECO:0000256" key="2">
    <source>
        <dbReference type="ARBA" id="ARBA00022803"/>
    </source>
</evidence>
<dbReference type="Proteomes" id="UP000663090">
    <property type="component" value="Chromosome"/>
</dbReference>
<feature type="repeat" description="TPR" evidence="3">
    <location>
        <begin position="443"/>
        <end position="476"/>
    </location>
</feature>